<organism evidence="2 3">
    <name type="scientific">Bordetella genomosp. 13</name>
    <dbReference type="NCBI Taxonomy" id="463040"/>
    <lineage>
        <taxon>Bacteria</taxon>
        <taxon>Pseudomonadati</taxon>
        <taxon>Pseudomonadota</taxon>
        <taxon>Betaproteobacteria</taxon>
        <taxon>Burkholderiales</taxon>
        <taxon>Alcaligenaceae</taxon>
        <taxon>Bordetella</taxon>
    </lineage>
</organism>
<dbReference type="KEGG" id="bgm:CAL15_21475"/>
<dbReference type="EMBL" id="CP021111">
    <property type="protein sequence ID" value="ARP96710.1"/>
    <property type="molecule type" value="Genomic_DNA"/>
</dbReference>
<dbReference type="InterPro" id="IPR057154">
    <property type="entry name" value="DUF7832"/>
</dbReference>
<gene>
    <name evidence="2" type="ORF">CAL15_21475</name>
</gene>
<dbReference type="AlphaFoldDB" id="A0A1W6ZHT1"/>
<name>A0A1W6ZHT1_9BORD</name>
<protein>
    <recommendedName>
        <fullName evidence="1">DUF7832 domain-containing protein</fullName>
    </recommendedName>
</protein>
<proteinExistence type="predicted"/>
<evidence type="ECO:0000313" key="3">
    <source>
        <dbReference type="Proteomes" id="UP000194161"/>
    </source>
</evidence>
<dbReference type="RefSeq" id="WP_086080356.1">
    <property type="nucleotide sequence ID" value="NZ_CP021111.1"/>
</dbReference>
<dbReference type="Pfam" id="PF25191">
    <property type="entry name" value="DUF7832"/>
    <property type="match status" value="1"/>
</dbReference>
<evidence type="ECO:0000259" key="1">
    <source>
        <dbReference type="Pfam" id="PF25191"/>
    </source>
</evidence>
<dbReference type="Proteomes" id="UP000194161">
    <property type="component" value="Chromosome"/>
</dbReference>
<sequence length="146" mass="17058">MTQQITYDDTEWHTEDEDFPEDLDARAAHTHIGMFLAWAIERNLESELLRATSKPQLEDLRAGRLKGSDILKRCCDSMLTNLQFSDLGNAFAQDYYEDHYLDDYVDLSDDDLPSIYHEPDTAEKYAEVRDMLDARFGKWKREKGID</sequence>
<dbReference type="STRING" id="463040.CAL15_21475"/>
<dbReference type="OrthoDB" id="4827574at2"/>
<accession>A0A1W6ZHT1</accession>
<keyword evidence="3" id="KW-1185">Reference proteome</keyword>
<evidence type="ECO:0000313" key="2">
    <source>
        <dbReference type="EMBL" id="ARP96710.1"/>
    </source>
</evidence>
<feature type="domain" description="DUF7832" evidence="1">
    <location>
        <begin position="7"/>
        <end position="117"/>
    </location>
</feature>
<reference evidence="2 3" key="1">
    <citation type="submission" date="2017-05" db="EMBL/GenBank/DDBJ databases">
        <title>Complete and WGS of Bordetella genogroups.</title>
        <authorList>
            <person name="Spilker T."/>
            <person name="LiPuma J."/>
        </authorList>
    </citation>
    <scope>NUCLEOTIDE SEQUENCE [LARGE SCALE GENOMIC DNA]</scope>
    <source>
        <strain evidence="2 3">AU7206</strain>
    </source>
</reference>